<evidence type="ECO:0000313" key="5">
    <source>
        <dbReference type="Proteomes" id="UP000729357"/>
    </source>
</evidence>
<name>A0A9P8F5V8_AURME</name>
<reference evidence="4" key="2">
    <citation type="submission" date="2021-08" db="EMBL/GenBank/DDBJ databases">
        <authorList>
            <person name="Gostincar C."/>
            <person name="Sun X."/>
            <person name="Song Z."/>
            <person name="Gunde-Cimerman N."/>
        </authorList>
    </citation>
    <scope>NUCLEOTIDE SEQUENCE</scope>
    <source>
        <strain evidence="4">EXF-9298</strain>
    </source>
</reference>
<protein>
    <submittedName>
        <fullName evidence="4">Dolichyl-phosphate-mannose-protein mannosyltransferase 1</fullName>
    </submittedName>
</protein>
<evidence type="ECO:0000256" key="1">
    <source>
        <dbReference type="SAM" id="MobiDB-lite"/>
    </source>
</evidence>
<dbReference type="GO" id="GO:0016757">
    <property type="term" value="F:glycosyltransferase activity"/>
    <property type="evidence" value="ECO:0007669"/>
    <property type="project" value="UniProtKB-KW"/>
</dbReference>
<evidence type="ECO:0000259" key="3">
    <source>
        <dbReference type="Pfam" id="PF16192"/>
    </source>
</evidence>
<evidence type="ECO:0000313" key="4">
    <source>
        <dbReference type="EMBL" id="KAG9942530.1"/>
    </source>
</evidence>
<dbReference type="InterPro" id="IPR032421">
    <property type="entry name" value="PMT_4TMC"/>
</dbReference>
<dbReference type="EMBL" id="JAHFXS010005120">
    <property type="protein sequence ID" value="KAG9942530.1"/>
    <property type="molecule type" value="Genomic_DNA"/>
</dbReference>
<feature type="non-terminal residue" evidence="4">
    <location>
        <position position="241"/>
    </location>
</feature>
<dbReference type="AlphaFoldDB" id="A0A9P8F5V8"/>
<evidence type="ECO:0000256" key="2">
    <source>
        <dbReference type="SAM" id="Phobius"/>
    </source>
</evidence>
<reference evidence="4" key="1">
    <citation type="journal article" date="2021" name="J Fungi (Basel)">
        <title>Virulence traits and population genomics of the black yeast Aureobasidium melanogenum.</title>
        <authorList>
            <person name="Cernosa A."/>
            <person name="Sun X."/>
            <person name="Gostincar C."/>
            <person name="Fang C."/>
            <person name="Gunde-Cimerman N."/>
            <person name="Song Z."/>
        </authorList>
    </citation>
    <scope>NUCLEOTIDE SEQUENCE</scope>
    <source>
        <strain evidence="4">EXF-9298</strain>
    </source>
</reference>
<sequence length="241" mass="26280">IIALSQTYDFITARVSALGLRQRPVIGTAGAAIFLALSISIFYMYSPVAYGNAWTKTDCAKAKLFETWDWDCNTFYDSYSEYKTYERTISAAKPTGAAASPAVQFSQDEIPEAHVTDRVLTGEEKIEYRDEAGNILNEEQVKELEGKVSFSTRYETRTRLVDANGNEVYDGVANAEEESYAGTIAEGSNQETGGVEQDAANEQPASVNVNDDIEKEKSIEASTASAEPESDAGAATEKDEL</sequence>
<dbReference type="Proteomes" id="UP000729357">
    <property type="component" value="Unassembled WGS sequence"/>
</dbReference>
<keyword evidence="4" id="KW-0808">Transferase</keyword>
<feature type="region of interest" description="Disordered" evidence="1">
    <location>
        <begin position="187"/>
        <end position="241"/>
    </location>
</feature>
<comment type="caution">
    <text evidence="4">The sequence shown here is derived from an EMBL/GenBank/DDBJ whole genome shotgun (WGS) entry which is preliminary data.</text>
</comment>
<gene>
    <name evidence="4" type="ORF">KCU98_g18736</name>
</gene>
<keyword evidence="2" id="KW-0812">Transmembrane</keyword>
<keyword evidence="4" id="KW-0328">Glycosyltransferase</keyword>
<organism evidence="4 5">
    <name type="scientific">Aureobasidium melanogenum</name>
    <name type="common">Aureobasidium pullulans var. melanogenum</name>
    <dbReference type="NCBI Taxonomy" id="46634"/>
    <lineage>
        <taxon>Eukaryota</taxon>
        <taxon>Fungi</taxon>
        <taxon>Dikarya</taxon>
        <taxon>Ascomycota</taxon>
        <taxon>Pezizomycotina</taxon>
        <taxon>Dothideomycetes</taxon>
        <taxon>Dothideomycetidae</taxon>
        <taxon>Dothideales</taxon>
        <taxon>Saccotheciaceae</taxon>
        <taxon>Aureobasidium</taxon>
    </lineage>
</organism>
<feature type="domain" description="Protein O-mannosyl-transferase C-terminal four TM" evidence="3">
    <location>
        <begin position="1"/>
        <end position="68"/>
    </location>
</feature>
<keyword evidence="2" id="KW-0472">Membrane</keyword>
<feature type="non-terminal residue" evidence="4">
    <location>
        <position position="1"/>
    </location>
</feature>
<keyword evidence="5" id="KW-1185">Reference proteome</keyword>
<accession>A0A9P8F5V8</accession>
<proteinExistence type="predicted"/>
<feature type="transmembrane region" description="Helical" evidence="2">
    <location>
        <begin position="24"/>
        <end position="45"/>
    </location>
</feature>
<keyword evidence="2" id="KW-1133">Transmembrane helix</keyword>
<dbReference type="Pfam" id="PF16192">
    <property type="entry name" value="PMT_4TMC"/>
    <property type="match status" value="1"/>
</dbReference>